<gene>
    <name evidence="1" type="ORF">M441DRAFT_231391</name>
</gene>
<reference evidence="1 2" key="1">
    <citation type="submission" date="2016-07" db="EMBL/GenBank/DDBJ databases">
        <title>Multiple horizontal gene transfer events from other fungi enriched the ability of initially mycotrophic Trichoderma (Ascomycota) to feed on dead plant biomass.</title>
        <authorList>
            <consortium name="DOE Joint Genome Institute"/>
            <person name="Aerts A."/>
            <person name="Atanasova L."/>
            <person name="Chenthamara K."/>
            <person name="Zhang J."/>
            <person name="Grujic M."/>
            <person name="Henrissat B."/>
            <person name="Kuo A."/>
            <person name="Salamov A."/>
            <person name="Lipzen A."/>
            <person name="Labutti K."/>
            <person name="Barry K."/>
            <person name="Miao Y."/>
            <person name="Rahimi M.J."/>
            <person name="Shen Q."/>
            <person name="Grigoriev I.V."/>
            <person name="Kubicek C.P."/>
            <person name="Druzhinina I.S."/>
        </authorList>
    </citation>
    <scope>NUCLEOTIDE SEQUENCE [LARGE SCALE GENOMIC DNA]</scope>
    <source>
        <strain evidence="1 2">CBS 433.97</strain>
    </source>
</reference>
<accession>A0A2T3ZQP9</accession>
<evidence type="ECO:0000313" key="1">
    <source>
        <dbReference type="EMBL" id="PTB47116.1"/>
    </source>
</evidence>
<evidence type="ECO:0000313" key="2">
    <source>
        <dbReference type="Proteomes" id="UP000240493"/>
    </source>
</evidence>
<dbReference type="EMBL" id="KZ679256">
    <property type="protein sequence ID" value="PTB47116.1"/>
    <property type="molecule type" value="Genomic_DNA"/>
</dbReference>
<dbReference type="AlphaFoldDB" id="A0A2T3ZQP9"/>
<keyword evidence="2" id="KW-1185">Reference proteome</keyword>
<organism evidence="1 2">
    <name type="scientific">Trichoderma asperellum (strain ATCC 204424 / CBS 433.97 / NBRC 101777)</name>
    <dbReference type="NCBI Taxonomy" id="1042311"/>
    <lineage>
        <taxon>Eukaryota</taxon>
        <taxon>Fungi</taxon>
        <taxon>Dikarya</taxon>
        <taxon>Ascomycota</taxon>
        <taxon>Pezizomycotina</taxon>
        <taxon>Sordariomycetes</taxon>
        <taxon>Hypocreomycetidae</taxon>
        <taxon>Hypocreales</taxon>
        <taxon>Hypocreaceae</taxon>
        <taxon>Trichoderma</taxon>
    </lineage>
</organism>
<name>A0A2T3ZQP9_TRIA4</name>
<proteinExistence type="predicted"/>
<dbReference type="Proteomes" id="UP000240493">
    <property type="component" value="Unassembled WGS sequence"/>
</dbReference>
<protein>
    <submittedName>
        <fullName evidence="1">Uncharacterized protein</fullName>
    </submittedName>
</protein>
<sequence length="92" mass="11591">MDALKLVYHIDNRIEYGQKYISYNWRRDNKVEWCSYRRYKNRLQPWSRIFFPLFRCHRHHVQLFTFQKERKCAIVHFSPAPLPLPPLFFFKR</sequence>